<dbReference type="Proteomes" id="UP000719412">
    <property type="component" value="Unassembled WGS sequence"/>
</dbReference>
<reference evidence="1" key="1">
    <citation type="journal article" date="2020" name="J Insects Food Feed">
        <title>The yellow mealworm (Tenebrio molitor) genome: a resource for the emerging insects as food and feed industry.</title>
        <authorList>
            <person name="Eriksson T."/>
            <person name="Andere A."/>
            <person name="Kelstrup H."/>
            <person name="Emery V."/>
            <person name="Picard C."/>
        </authorList>
    </citation>
    <scope>NUCLEOTIDE SEQUENCE</scope>
    <source>
        <strain evidence="1">Stoneville</strain>
        <tissue evidence="1">Whole head</tissue>
    </source>
</reference>
<sequence length="80" mass="9486">MTDERLFERAHKIPPLIHGLEEDFFSKECFEIYYGPLKQNSSRSRIVAELQICHQSYMIRVKILQVGYGTIIGRYDQIKH</sequence>
<protein>
    <submittedName>
        <fullName evidence="1">Uncharacterized protein</fullName>
    </submittedName>
</protein>
<organism evidence="1 2">
    <name type="scientific">Tenebrio molitor</name>
    <name type="common">Yellow mealworm beetle</name>
    <dbReference type="NCBI Taxonomy" id="7067"/>
    <lineage>
        <taxon>Eukaryota</taxon>
        <taxon>Metazoa</taxon>
        <taxon>Ecdysozoa</taxon>
        <taxon>Arthropoda</taxon>
        <taxon>Hexapoda</taxon>
        <taxon>Insecta</taxon>
        <taxon>Pterygota</taxon>
        <taxon>Neoptera</taxon>
        <taxon>Endopterygota</taxon>
        <taxon>Coleoptera</taxon>
        <taxon>Polyphaga</taxon>
        <taxon>Cucujiformia</taxon>
        <taxon>Tenebrionidae</taxon>
        <taxon>Tenebrio</taxon>
    </lineage>
</organism>
<reference evidence="1" key="2">
    <citation type="submission" date="2021-08" db="EMBL/GenBank/DDBJ databases">
        <authorList>
            <person name="Eriksson T."/>
        </authorList>
    </citation>
    <scope>NUCLEOTIDE SEQUENCE</scope>
    <source>
        <strain evidence="1">Stoneville</strain>
        <tissue evidence="1">Whole head</tissue>
    </source>
</reference>
<keyword evidence="2" id="KW-1185">Reference proteome</keyword>
<gene>
    <name evidence="1" type="ORF">GEV33_000806</name>
</gene>
<evidence type="ECO:0000313" key="2">
    <source>
        <dbReference type="Proteomes" id="UP000719412"/>
    </source>
</evidence>
<comment type="caution">
    <text evidence="1">The sequence shown here is derived from an EMBL/GenBank/DDBJ whole genome shotgun (WGS) entry which is preliminary data.</text>
</comment>
<name>A0A8J6HWH5_TENMO</name>
<accession>A0A8J6HWH5</accession>
<proteinExistence type="predicted"/>
<evidence type="ECO:0000313" key="1">
    <source>
        <dbReference type="EMBL" id="KAH0821985.1"/>
    </source>
</evidence>
<dbReference type="AlphaFoldDB" id="A0A8J6HWH5"/>
<dbReference type="EMBL" id="JABDTM020005028">
    <property type="protein sequence ID" value="KAH0821985.1"/>
    <property type="molecule type" value="Genomic_DNA"/>
</dbReference>